<evidence type="ECO:0000313" key="10">
    <source>
        <dbReference type="Proteomes" id="UP000606044"/>
    </source>
</evidence>
<sequence length="668" mass="68284">MADTVLAHRASRPFQPWMLAAGLVLPAAMLSLLSLAGTLPPALWTQALLAPDMSDIRQLLFYDSLLPRSAAAVLAGAALALAGAIFQQVLRNPLASPSTLGISAGAKLALALATLWAPGLFAFGSEWVALAGGAGALAIVFALSWRKGLSPLAVVLAGLVLALYCGALAAALVLFNEHYLLGLFIWGNGSLVQQGWSTVTRLAIQIAVVGGLLALMIRPLTVLSLEEAGAQSLGVSLHGTRLAALSLAVALSAFVVSGIGVFGFIGLIAPALARLSGARRLRDQLVWSPVIGAGLLWLTDQLVLRTGGIAGGILPTGAVTAVFGSPLLLWLLPRLRTAAAPPRSEAAPGSVSVGRPALIVGSLAILLALGLVLSLTLGRAPDGRWAIAGFAELSGLMPWRAPRALAALFAGGMLALAGCILQRLTRNPMASPEVLGVGAGAAFGLLLAIYTVSAANRELLLAASCAGAFAVLAVIVLLSRKTGFSADRVLLAGIALGALCDALVGAITASGDPHALLLLNWMTGSTYQVDGPQAVWAAGCAVVLIGLTALCVRWLDLMPLGDAPGQAVGLNLNRVRFILLGLSAVLTAAGTLVVGPLTFVGLMAPHLASRLGLRRALPQLAGAVLVGGLLMLVADWLGRMIAFPWQMPAGLIATLIGGPVLMWLLARK</sequence>
<feature type="transmembrane region" description="Helical" evidence="8">
    <location>
        <begin position="285"/>
        <end position="303"/>
    </location>
</feature>
<feature type="transmembrane region" description="Helical" evidence="8">
    <location>
        <begin position="152"/>
        <end position="173"/>
    </location>
</feature>
<feature type="transmembrane region" description="Helical" evidence="8">
    <location>
        <begin position="127"/>
        <end position="145"/>
    </location>
</feature>
<accession>A0A917C527</accession>
<evidence type="ECO:0000256" key="5">
    <source>
        <dbReference type="ARBA" id="ARBA00022692"/>
    </source>
</evidence>
<proteinExistence type="inferred from homology"/>
<keyword evidence="4" id="KW-1003">Cell membrane</keyword>
<reference evidence="9" key="2">
    <citation type="submission" date="2020-09" db="EMBL/GenBank/DDBJ databases">
        <authorList>
            <person name="Sun Q."/>
            <person name="Sedlacek I."/>
        </authorList>
    </citation>
    <scope>NUCLEOTIDE SEQUENCE</scope>
    <source>
        <strain evidence="9">CCM 7897</strain>
    </source>
</reference>
<evidence type="ECO:0000256" key="8">
    <source>
        <dbReference type="SAM" id="Phobius"/>
    </source>
</evidence>
<dbReference type="Proteomes" id="UP000606044">
    <property type="component" value="Unassembled WGS sequence"/>
</dbReference>
<dbReference type="CDD" id="cd06550">
    <property type="entry name" value="TM_ABC_iron-siderophores_like"/>
    <property type="match status" value="2"/>
</dbReference>
<dbReference type="InterPro" id="IPR037294">
    <property type="entry name" value="ABC_BtuC-like"/>
</dbReference>
<comment type="subcellular location">
    <subcellularLocation>
        <location evidence="1">Cell membrane</location>
        <topology evidence="1">Multi-pass membrane protein</topology>
    </subcellularLocation>
</comment>
<comment type="similarity">
    <text evidence="2">Belongs to the binding-protein-dependent transport system permease family. FecCD subfamily.</text>
</comment>
<evidence type="ECO:0000256" key="1">
    <source>
        <dbReference type="ARBA" id="ARBA00004651"/>
    </source>
</evidence>
<organism evidence="9 10">
    <name type="scientific">Azorhizobium oxalatiphilum</name>
    <dbReference type="NCBI Taxonomy" id="980631"/>
    <lineage>
        <taxon>Bacteria</taxon>
        <taxon>Pseudomonadati</taxon>
        <taxon>Pseudomonadota</taxon>
        <taxon>Alphaproteobacteria</taxon>
        <taxon>Hyphomicrobiales</taxon>
        <taxon>Xanthobacteraceae</taxon>
        <taxon>Azorhizobium</taxon>
    </lineage>
</organism>
<feature type="transmembrane region" description="Helical" evidence="8">
    <location>
        <begin position="245"/>
        <end position="273"/>
    </location>
</feature>
<dbReference type="InterPro" id="IPR000522">
    <property type="entry name" value="ABC_transptr_permease_BtuC"/>
</dbReference>
<dbReference type="SUPFAM" id="SSF81345">
    <property type="entry name" value="ABC transporter involved in vitamin B12 uptake, BtuC"/>
    <property type="match status" value="2"/>
</dbReference>
<dbReference type="Pfam" id="PF01032">
    <property type="entry name" value="FecCD"/>
    <property type="match status" value="2"/>
</dbReference>
<dbReference type="EMBL" id="BMCT01000004">
    <property type="protein sequence ID" value="GGF70387.1"/>
    <property type="molecule type" value="Genomic_DNA"/>
</dbReference>
<feature type="transmembrane region" description="Helical" evidence="8">
    <location>
        <begin position="98"/>
        <end position="121"/>
    </location>
</feature>
<keyword evidence="7 8" id="KW-0472">Membrane</keyword>
<keyword evidence="6 8" id="KW-1133">Transmembrane helix</keyword>
<feature type="transmembrane region" description="Helical" evidence="8">
    <location>
        <begin position="404"/>
        <end position="422"/>
    </location>
</feature>
<feature type="transmembrane region" description="Helical" evidence="8">
    <location>
        <begin position="65"/>
        <end position="86"/>
    </location>
</feature>
<reference evidence="9" key="1">
    <citation type="journal article" date="2014" name="Int. J. Syst. Evol. Microbiol.">
        <title>Complete genome sequence of Corynebacterium casei LMG S-19264T (=DSM 44701T), isolated from a smear-ripened cheese.</title>
        <authorList>
            <consortium name="US DOE Joint Genome Institute (JGI-PGF)"/>
            <person name="Walter F."/>
            <person name="Albersmeier A."/>
            <person name="Kalinowski J."/>
            <person name="Ruckert C."/>
        </authorList>
    </citation>
    <scope>NUCLEOTIDE SEQUENCE</scope>
    <source>
        <strain evidence="9">CCM 7897</strain>
    </source>
</reference>
<feature type="transmembrane region" description="Helical" evidence="8">
    <location>
        <begin position="309"/>
        <end position="332"/>
    </location>
</feature>
<comment type="caution">
    <text evidence="9">The sequence shown here is derived from an EMBL/GenBank/DDBJ whole genome shotgun (WGS) entry which is preliminary data.</text>
</comment>
<name>A0A917C527_9HYPH</name>
<dbReference type="NCBIfam" id="NF007866">
    <property type="entry name" value="PRK10577.1-2"/>
    <property type="match status" value="1"/>
</dbReference>
<dbReference type="AlphaFoldDB" id="A0A917C527"/>
<feature type="transmembrane region" description="Helical" evidence="8">
    <location>
        <begin position="490"/>
        <end position="511"/>
    </location>
</feature>
<evidence type="ECO:0000256" key="2">
    <source>
        <dbReference type="ARBA" id="ARBA00007935"/>
    </source>
</evidence>
<keyword evidence="10" id="KW-1185">Reference proteome</keyword>
<evidence type="ECO:0000313" key="9">
    <source>
        <dbReference type="EMBL" id="GGF70387.1"/>
    </source>
</evidence>
<evidence type="ECO:0000256" key="3">
    <source>
        <dbReference type="ARBA" id="ARBA00022448"/>
    </source>
</evidence>
<dbReference type="GO" id="GO:0022857">
    <property type="term" value="F:transmembrane transporter activity"/>
    <property type="evidence" value="ECO:0007669"/>
    <property type="project" value="InterPro"/>
</dbReference>
<dbReference type="GO" id="GO:0033214">
    <property type="term" value="P:siderophore-iron import into cell"/>
    <property type="evidence" value="ECO:0007669"/>
    <property type="project" value="TreeGrafter"/>
</dbReference>
<gene>
    <name evidence="9" type="ORF">GCM10007301_32700</name>
</gene>
<keyword evidence="5 8" id="KW-0812">Transmembrane</keyword>
<evidence type="ECO:0000256" key="6">
    <source>
        <dbReference type="ARBA" id="ARBA00022989"/>
    </source>
</evidence>
<feature type="transmembrane region" description="Helical" evidence="8">
    <location>
        <begin position="534"/>
        <end position="556"/>
    </location>
</feature>
<dbReference type="RefSeq" id="WP_244644461.1">
    <property type="nucleotide sequence ID" value="NZ_BMCT01000004.1"/>
</dbReference>
<feature type="transmembrane region" description="Helical" evidence="8">
    <location>
        <begin position="353"/>
        <end position="375"/>
    </location>
</feature>
<evidence type="ECO:0000256" key="7">
    <source>
        <dbReference type="ARBA" id="ARBA00023136"/>
    </source>
</evidence>
<dbReference type="PANTHER" id="PTHR30472:SF37">
    <property type="entry name" value="FE(3+) DICITRATE TRANSPORT SYSTEM PERMEASE PROTEIN FECD-RELATED"/>
    <property type="match status" value="1"/>
</dbReference>
<protein>
    <submittedName>
        <fullName evidence="9">Fe3+-hydroxamate ABC transporter permease FhuB</fullName>
    </submittedName>
</protein>
<dbReference type="PANTHER" id="PTHR30472">
    <property type="entry name" value="FERRIC ENTEROBACTIN TRANSPORT SYSTEM PERMEASE PROTEIN"/>
    <property type="match status" value="1"/>
</dbReference>
<dbReference type="GO" id="GO:0005886">
    <property type="term" value="C:plasma membrane"/>
    <property type="evidence" value="ECO:0007669"/>
    <property type="project" value="UniProtKB-SubCell"/>
</dbReference>
<feature type="transmembrane region" description="Helical" evidence="8">
    <location>
        <begin position="577"/>
        <end position="604"/>
    </location>
</feature>
<feature type="transmembrane region" description="Helical" evidence="8">
    <location>
        <begin position="434"/>
        <end position="453"/>
    </location>
</feature>
<dbReference type="Gene3D" id="1.10.3470.10">
    <property type="entry name" value="ABC transporter involved in vitamin B12 uptake, BtuC"/>
    <property type="match status" value="2"/>
</dbReference>
<feature type="transmembrane region" description="Helical" evidence="8">
    <location>
        <begin position="616"/>
        <end position="637"/>
    </location>
</feature>
<feature type="transmembrane region" description="Helical" evidence="8">
    <location>
        <begin position="459"/>
        <end position="478"/>
    </location>
</feature>
<evidence type="ECO:0000256" key="4">
    <source>
        <dbReference type="ARBA" id="ARBA00022475"/>
    </source>
</evidence>
<keyword evidence="3" id="KW-0813">Transport</keyword>
<feature type="transmembrane region" description="Helical" evidence="8">
    <location>
        <begin position="649"/>
        <end position="666"/>
    </location>
</feature>